<dbReference type="AlphaFoldDB" id="A0AAW0D8Q4"/>
<accession>A0AAW0D8Q4</accession>
<organism evidence="1 2">
    <name type="scientific">Paramarasmius palmivorus</name>
    <dbReference type="NCBI Taxonomy" id="297713"/>
    <lineage>
        <taxon>Eukaryota</taxon>
        <taxon>Fungi</taxon>
        <taxon>Dikarya</taxon>
        <taxon>Basidiomycota</taxon>
        <taxon>Agaricomycotina</taxon>
        <taxon>Agaricomycetes</taxon>
        <taxon>Agaricomycetidae</taxon>
        <taxon>Agaricales</taxon>
        <taxon>Marasmiineae</taxon>
        <taxon>Marasmiaceae</taxon>
        <taxon>Paramarasmius</taxon>
    </lineage>
</organism>
<protein>
    <submittedName>
        <fullName evidence="1">Uncharacterized protein</fullName>
    </submittedName>
</protein>
<dbReference type="EMBL" id="JAYKXP010000019">
    <property type="protein sequence ID" value="KAK7047596.1"/>
    <property type="molecule type" value="Genomic_DNA"/>
</dbReference>
<reference evidence="1 2" key="1">
    <citation type="submission" date="2024-01" db="EMBL/GenBank/DDBJ databases">
        <title>A draft genome for a cacao thread blight-causing isolate of Paramarasmius palmivorus.</title>
        <authorList>
            <person name="Baruah I.K."/>
            <person name="Bukari Y."/>
            <person name="Amoako-Attah I."/>
            <person name="Meinhardt L.W."/>
            <person name="Bailey B.A."/>
            <person name="Cohen S.P."/>
        </authorList>
    </citation>
    <scope>NUCLEOTIDE SEQUENCE [LARGE SCALE GENOMIC DNA]</scope>
    <source>
        <strain evidence="1 2">GH-12</strain>
    </source>
</reference>
<evidence type="ECO:0000313" key="1">
    <source>
        <dbReference type="EMBL" id="KAK7047596.1"/>
    </source>
</evidence>
<comment type="caution">
    <text evidence="1">The sequence shown here is derived from an EMBL/GenBank/DDBJ whole genome shotgun (WGS) entry which is preliminary data.</text>
</comment>
<keyword evidence="2" id="KW-1185">Reference proteome</keyword>
<dbReference type="Proteomes" id="UP001383192">
    <property type="component" value="Unassembled WGS sequence"/>
</dbReference>
<name>A0AAW0D8Q4_9AGAR</name>
<gene>
    <name evidence="1" type="ORF">VNI00_006364</name>
</gene>
<evidence type="ECO:0000313" key="2">
    <source>
        <dbReference type="Proteomes" id="UP001383192"/>
    </source>
</evidence>
<proteinExistence type="predicted"/>
<sequence>MDLLHRVVGHWTHANTLLAAKSGSDARVRLMRPLLEAFEALLVPSAFDDGIRAMEALGYGDETGLGRSIRVELVDTLSDGDPVLQVLLALYDRPTVQCYRQWAQQVIETASSTVNAHSPAVQALADELRHLIALLSLRQTYTRSIVPLLALVSCSVVLLEQASDSGDTWTIFGRWMNEKEELRVDVPVDDRAEMGTTTGKPKL</sequence>